<sequence>MELDAQREADRIDEQVRQTSERAAGQFARMGAVSGVAESGDGAVRVEVAPGGLLTEVRLTHAALRSGTDALAQQILALAHTATRRAGDRMYRALSPVLGPDGDATLASLGYEPLPEDENEEPGSVWGRGTR</sequence>
<proteinExistence type="predicted"/>
<dbReference type="InterPro" id="IPR036894">
    <property type="entry name" value="YbaB-like_sf"/>
</dbReference>
<dbReference type="eggNOG" id="ENOG50347X4">
    <property type="taxonomic scope" value="Bacteria"/>
</dbReference>
<evidence type="ECO:0000313" key="2">
    <source>
        <dbReference type="EMBL" id="EID53463.1"/>
    </source>
</evidence>
<dbReference type="HOGENOM" id="CLU_1926048_0_0_11"/>
<gene>
    <name evidence="2" type="ORF">SacxiDRAFT_1206</name>
</gene>
<name>I0V010_9PSEU</name>
<organism evidence="2 3">
    <name type="scientific">Saccharomonospora xinjiangensis XJ-54</name>
    <dbReference type="NCBI Taxonomy" id="882086"/>
    <lineage>
        <taxon>Bacteria</taxon>
        <taxon>Bacillati</taxon>
        <taxon>Actinomycetota</taxon>
        <taxon>Actinomycetes</taxon>
        <taxon>Pseudonocardiales</taxon>
        <taxon>Pseudonocardiaceae</taxon>
        <taxon>Saccharomonospora</taxon>
    </lineage>
</organism>
<evidence type="ECO:0008006" key="4">
    <source>
        <dbReference type="Google" id="ProtNLM"/>
    </source>
</evidence>
<dbReference type="Pfam" id="PF02575">
    <property type="entry name" value="YbaB_DNA_bd"/>
    <property type="match status" value="1"/>
</dbReference>
<evidence type="ECO:0000256" key="1">
    <source>
        <dbReference type="SAM" id="MobiDB-lite"/>
    </source>
</evidence>
<dbReference type="Gene3D" id="3.30.1310.10">
    <property type="entry name" value="Nucleoid-associated protein YbaB-like domain"/>
    <property type="match status" value="1"/>
</dbReference>
<dbReference type="InterPro" id="IPR004401">
    <property type="entry name" value="YbaB/EbfC"/>
</dbReference>
<keyword evidence="3" id="KW-1185">Reference proteome</keyword>
<evidence type="ECO:0000313" key="3">
    <source>
        <dbReference type="Proteomes" id="UP000004691"/>
    </source>
</evidence>
<dbReference type="STRING" id="882086.SacxiDRAFT_1206"/>
<protein>
    <recommendedName>
        <fullName evidence="4">YbaB/EbfC DNA-binding family protein</fullName>
    </recommendedName>
</protein>
<dbReference type="AlphaFoldDB" id="I0V010"/>
<dbReference type="Proteomes" id="UP000004691">
    <property type="component" value="Unassembled WGS sequence"/>
</dbReference>
<dbReference type="OrthoDB" id="3687926at2"/>
<feature type="region of interest" description="Disordered" evidence="1">
    <location>
        <begin position="102"/>
        <end position="131"/>
    </location>
</feature>
<dbReference type="RefSeq" id="WP_006237585.1">
    <property type="nucleotide sequence ID" value="NZ_JH636049.1"/>
</dbReference>
<accession>I0V010</accession>
<reference evidence="2 3" key="1">
    <citation type="submission" date="2012-01" db="EMBL/GenBank/DDBJ databases">
        <title>Improved High-Quality Draft sequence of Saccharomonospora xinjiangensis XJ-54.</title>
        <authorList>
            <consortium name="US DOE Joint Genome Institute"/>
            <person name="Lucas S."/>
            <person name="Han J."/>
            <person name="Lapidus A."/>
            <person name="Cheng J.-F."/>
            <person name="Goodwin L."/>
            <person name="Pitluck S."/>
            <person name="Peters L."/>
            <person name="Mikhailova N."/>
            <person name="Teshima H."/>
            <person name="Detter J.C."/>
            <person name="Han C."/>
            <person name="Tapia R."/>
            <person name="Land M."/>
            <person name="Hauser L."/>
            <person name="Kyrpides N."/>
            <person name="Ivanova N."/>
            <person name="Pagani I."/>
            <person name="Brambilla E.-M."/>
            <person name="Klenk H.-P."/>
            <person name="Woyke T."/>
        </authorList>
    </citation>
    <scope>NUCLEOTIDE SEQUENCE [LARGE SCALE GENOMIC DNA]</scope>
    <source>
        <strain evidence="2 3">XJ-54</strain>
    </source>
</reference>
<dbReference type="GO" id="GO:0003677">
    <property type="term" value="F:DNA binding"/>
    <property type="evidence" value="ECO:0007669"/>
    <property type="project" value="InterPro"/>
</dbReference>
<dbReference type="EMBL" id="JH636049">
    <property type="protein sequence ID" value="EID53463.1"/>
    <property type="molecule type" value="Genomic_DNA"/>
</dbReference>